<accession>A0AAJ1BBD2</accession>
<dbReference type="CDD" id="cd04847">
    <property type="entry name" value="Peptidases_S8_Subtilisin_like_2"/>
    <property type="match status" value="1"/>
</dbReference>
<dbReference type="InterPro" id="IPR000209">
    <property type="entry name" value="Peptidase_S8/S53_dom"/>
</dbReference>
<protein>
    <submittedName>
        <fullName evidence="2">S8 family peptidase</fullName>
    </submittedName>
</protein>
<dbReference type="GO" id="GO:0004252">
    <property type="term" value="F:serine-type endopeptidase activity"/>
    <property type="evidence" value="ECO:0007669"/>
    <property type="project" value="InterPro"/>
</dbReference>
<evidence type="ECO:0000313" key="3">
    <source>
        <dbReference type="Proteomes" id="UP001200537"/>
    </source>
</evidence>
<comment type="caution">
    <text evidence="2">The sequence shown here is derived from an EMBL/GenBank/DDBJ whole genome shotgun (WGS) entry which is preliminary data.</text>
</comment>
<gene>
    <name evidence="2" type="ORF">L0M99_00245</name>
</gene>
<reference evidence="2" key="1">
    <citation type="submission" date="2022-01" db="EMBL/GenBank/DDBJ databases">
        <title>Collection of gut derived symbiotic bacterial strains cultured from healthy donors.</title>
        <authorList>
            <person name="Lin H."/>
            <person name="Kohout C."/>
            <person name="Waligurski E."/>
            <person name="Pamer E.G."/>
        </authorList>
    </citation>
    <scope>NUCLEOTIDE SEQUENCE</scope>
    <source>
        <strain evidence="2">DFI.7.46</strain>
    </source>
</reference>
<dbReference type="GO" id="GO:0006508">
    <property type="term" value="P:proteolysis"/>
    <property type="evidence" value="ECO:0007669"/>
    <property type="project" value="InterPro"/>
</dbReference>
<proteinExistence type="predicted"/>
<dbReference type="InterPro" id="IPR034074">
    <property type="entry name" value="Y4bN_pept_dom"/>
</dbReference>
<dbReference type="SUPFAM" id="SSF52743">
    <property type="entry name" value="Subtilisin-like"/>
    <property type="match status" value="1"/>
</dbReference>
<evidence type="ECO:0000313" key="2">
    <source>
        <dbReference type="EMBL" id="MCG4616925.1"/>
    </source>
</evidence>
<dbReference type="InterPro" id="IPR036852">
    <property type="entry name" value="Peptidase_S8/S53_dom_sf"/>
</dbReference>
<evidence type="ECO:0000259" key="1">
    <source>
        <dbReference type="Pfam" id="PF00082"/>
    </source>
</evidence>
<dbReference type="EMBL" id="JAKNHJ010000001">
    <property type="protein sequence ID" value="MCG4616925.1"/>
    <property type="molecule type" value="Genomic_DNA"/>
</dbReference>
<dbReference type="Pfam" id="PF00082">
    <property type="entry name" value="Peptidase_S8"/>
    <property type="match status" value="1"/>
</dbReference>
<name>A0AAJ1BBD2_9ACTO</name>
<feature type="domain" description="Peptidase S8/S53" evidence="1">
    <location>
        <begin position="230"/>
        <end position="491"/>
    </location>
</feature>
<sequence length="702" mass="79271">MRQQLVEIKDYWRKKQIPFNPLISVYYKKITAKSNRIRRLLGGGSSRASNSIVGARFEGYLDNTHHVITYCVSETIVDDSIDVLESCAAIVDKYGGSIDYEILEQIKKTFKKKKWPYEPSKSIFLQVIRDAYFAERFGIRTQQEVVDGWVVVNLYDTGYSDVRDFLNGLGLRVTPDQVLGNALRLSPDQYSVLIGKYPFLVSMAISDISKLTPEEFDEVGINPLDIPKAGNEPIIGVIDTPFDENVYFSDWVEPINLIPPEIEIHPEDCAHGTKVTSLIVDGPSLVPDLDDGCGRFRVRHFGVATGSRSDSFAFMRRVKSIVEQNRDIKVWNISQGSVREVARNFVSPEGAILDELQSRFDDVVFVVAGTNQTHEKQQKIGAPADSINSLVVNATSFSGETASYSRSGPVLEFFKKPDVCAVGGDQDVPMYTYAGNGGSWVQGTSFAAPWIARKMAYLMQIMGFNREVAKALIIDAAARWKYREDSKRGYGQVPIRIEDVVQCKDDEIKFVLTGIADSYETYNVDIPVPVVNSKHPYIARATLCYFPPCDRRQGVDYTSTELDLHFGRIDDKGSLIALNNNRQGENDDYTTEATARNSYRKWDNVKHIGEVFRRGQRGRKAYGTQMWGLKIRKTSRWDNPASAPFGNLRFGIVVTLREMDGVNRIDEFIQKCSLRGWIVNKVDIQNRLDIYNAAEVEIDFKE</sequence>
<organism evidence="2 3">
    <name type="scientific">Varibaculum cambriense</name>
    <dbReference type="NCBI Taxonomy" id="184870"/>
    <lineage>
        <taxon>Bacteria</taxon>
        <taxon>Bacillati</taxon>
        <taxon>Actinomycetota</taxon>
        <taxon>Actinomycetes</taxon>
        <taxon>Actinomycetales</taxon>
        <taxon>Actinomycetaceae</taxon>
        <taxon>Varibaculum</taxon>
    </lineage>
</organism>
<dbReference type="Proteomes" id="UP001200537">
    <property type="component" value="Unassembled WGS sequence"/>
</dbReference>
<dbReference type="Gene3D" id="3.40.50.200">
    <property type="entry name" value="Peptidase S8/S53 domain"/>
    <property type="match status" value="1"/>
</dbReference>
<dbReference type="AlphaFoldDB" id="A0AAJ1BBD2"/>
<dbReference type="RefSeq" id="WP_238127365.1">
    <property type="nucleotide sequence ID" value="NZ_JAHAIN010000023.1"/>
</dbReference>